<evidence type="ECO:0000256" key="1">
    <source>
        <dbReference type="SAM" id="SignalP"/>
    </source>
</evidence>
<dbReference type="EMBL" id="JAPTSV010000016">
    <property type="protein sequence ID" value="KAJ1519500.1"/>
    <property type="molecule type" value="Genomic_DNA"/>
</dbReference>
<dbReference type="Proteomes" id="UP001075354">
    <property type="component" value="Chromosome 16"/>
</dbReference>
<accession>A0AAV7X3A1</accession>
<keyword evidence="3" id="KW-1185">Reference proteome</keyword>
<feature type="chain" id="PRO_5043877197" evidence="1">
    <location>
        <begin position="21"/>
        <end position="264"/>
    </location>
</feature>
<name>A0AAV7X3A1_9NEOP</name>
<sequence length="264" mass="27499">MKLLLAVVATLALQALCVQSYSVADRQLVDKDNLVATLDELALDKRPIDSNDILNALQNILLGIDAQVQKAAAAVANATQQAIDAGEEIAAKAVEGWIAQLEKIIPQGVQTALSECEDKHPNLQDVQGKLENKVQGCVLLASAEAVATVEEIRNLTDQAQGLINQAEQVLVECATKGLLQPLCVSTKLPGLTIRGTILATKATILGVKVAGHLSVKIPAESSVCVGVAVAASNVEALGVIGSFSKCVLEYKPSTTEASTTTGSN</sequence>
<dbReference type="AlphaFoldDB" id="A0AAV7X3A1"/>
<comment type="caution">
    <text evidence="2">The sequence shown here is derived from an EMBL/GenBank/DDBJ whole genome shotgun (WGS) entry which is preliminary data.</text>
</comment>
<protein>
    <submittedName>
        <fullName evidence="2">Uncharacterized protein</fullName>
    </submittedName>
</protein>
<evidence type="ECO:0000313" key="2">
    <source>
        <dbReference type="EMBL" id="KAJ1519500.1"/>
    </source>
</evidence>
<gene>
    <name evidence="2" type="ORF">ONE63_004785</name>
</gene>
<reference evidence="2" key="1">
    <citation type="submission" date="2022-12" db="EMBL/GenBank/DDBJ databases">
        <title>Chromosome-level genome assembly of the bean flower thrips Megalurothrips usitatus.</title>
        <authorList>
            <person name="Ma L."/>
            <person name="Liu Q."/>
            <person name="Li H."/>
            <person name="Cai W."/>
        </authorList>
    </citation>
    <scope>NUCLEOTIDE SEQUENCE</scope>
    <source>
        <strain evidence="2">Cailab_2022a</strain>
    </source>
</reference>
<evidence type="ECO:0000313" key="3">
    <source>
        <dbReference type="Proteomes" id="UP001075354"/>
    </source>
</evidence>
<organism evidence="2 3">
    <name type="scientific">Megalurothrips usitatus</name>
    <name type="common">bean blossom thrips</name>
    <dbReference type="NCBI Taxonomy" id="439358"/>
    <lineage>
        <taxon>Eukaryota</taxon>
        <taxon>Metazoa</taxon>
        <taxon>Ecdysozoa</taxon>
        <taxon>Arthropoda</taxon>
        <taxon>Hexapoda</taxon>
        <taxon>Insecta</taxon>
        <taxon>Pterygota</taxon>
        <taxon>Neoptera</taxon>
        <taxon>Paraneoptera</taxon>
        <taxon>Thysanoptera</taxon>
        <taxon>Terebrantia</taxon>
        <taxon>Thripoidea</taxon>
        <taxon>Thripidae</taxon>
        <taxon>Megalurothrips</taxon>
    </lineage>
</organism>
<feature type="signal peptide" evidence="1">
    <location>
        <begin position="1"/>
        <end position="20"/>
    </location>
</feature>
<proteinExistence type="predicted"/>
<keyword evidence="1" id="KW-0732">Signal</keyword>